<dbReference type="EMBL" id="CAADFE010000007">
    <property type="protein sequence ID" value="VFJ65421.1"/>
    <property type="molecule type" value="Genomic_DNA"/>
</dbReference>
<dbReference type="AlphaFoldDB" id="A0A450TEK4"/>
<evidence type="ECO:0000313" key="1">
    <source>
        <dbReference type="EMBL" id="VFJ65421.1"/>
    </source>
</evidence>
<gene>
    <name evidence="1" type="ORF">BECKFW1821C_GA0114237_100765</name>
</gene>
<sequence>MEITDPKGRIRKRYPYDRIMTPYDKLKSLPDAEHHLKPNTTFQQLDAIAYSISDNDAALLLNQAKAELFRFIYNSQNSAA</sequence>
<name>A0A450TEK4_9GAMM</name>
<reference evidence="1" key="1">
    <citation type="submission" date="2019-02" db="EMBL/GenBank/DDBJ databases">
        <authorList>
            <person name="Gruber-Vodicka R. H."/>
            <person name="Seah K. B. B."/>
        </authorList>
    </citation>
    <scope>NUCLEOTIDE SEQUENCE</scope>
    <source>
        <strain evidence="1">BECK_BZ131</strain>
    </source>
</reference>
<organism evidence="1">
    <name type="scientific">Candidatus Kentrum sp. FW</name>
    <dbReference type="NCBI Taxonomy" id="2126338"/>
    <lineage>
        <taxon>Bacteria</taxon>
        <taxon>Pseudomonadati</taxon>
        <taxon>Pseudomonadota</taxon>
        <taxon>Gammaproteobacteria</taxon>
        <taxon>Candidatus Kentrum</taxon>
    </lineage>
</organism>
<protein>
    <submittedName>
        <fullName evidence="1">Uncharacterized protein</fullName>
    </submittedName>
</protein>
<accession>A0A450TEK4</accession>
<proteinExistence type="predicted"/>